<keyword evidence="6" id="KW-0812">Transmembrane</keyword>
<dbReference type="PROSITE" id="PS51762">
    <property type="entry name" value="GH16_2"/>
    <property type="match status" value="1"/>
</dbReference>
<dbReference type="GO" id="GO:0004553">
    <property type="term" value="F:hydrolase activity, hydrolyzing O-glycosyl compounds"/>
    <property type="evidence" value="ECO:0007669"/>
    <property type="project" value="InterPro"/>
</dbReference>
<feature type="transmembrane region" description="Helical" evidence="6">
    <location>
        <begin position="816"/>
        <end position="834"/>
    </location>
</feature>
<dbReference type="Gene3D" id="3.20.20.80">
    <property type="entry name" value="Glycosidases"/>
    <property type="match status" value="1"/>
</dbReference>
<dbReference type="InterPro" id="IPR017853">
    <property type="entry name" value="GH"/>
</dbReference>
<feature type="compositionally biased region" description="Polar residues" evidence="5">
    <location>
        <begin position="1470"/>
        <end position="1479"/>
    </location>
</feature>
<proteinExistence type="inferred from homology"/>
<dbReference type="SUPFAM" id="SSF51445">
    <property type="entry name" value="(Trans)glycosidases"/>
    <property type="match status" value="1"/>
</dbReference>
<evidence type="ECO:0000256" key="6">
    <source>
        <dbReference type="SAM" id="Phobius"/>
    </source>
</evidence>
<reference evidence="9" key="1">
    <citation type="submission" date="2021-02" db="EMBL/GenBank/DDBJ databases">
        <authorList>
            <person name="Dougan E. K."/>
            <person name="Rhodes N."/>
            <person name="Thang M."/>
            <person name="Chan C."/>
        </authorList>
    </citation>
    <scope>NUCLEOTIDE SEQUENCE</scope>
</reference>
<evidence type="ECO:0000313" key="10">
    <source>
        <dbReference type="Proteomes" id="UP000654075"/>
    </source>
</evidence>
<dbReference type="Pfam" id="PF26113">
    <property type="entry name" value="GH16_XgeA"/>
    <property type="match status" value="1"/>
</dbReference>
<comment type="caution">
    <text evidence="9">The sequence shown here is derived from an EMBL/GenBank/DDBJ whole genome shotgun (WGS) entry which is preliminary data.</text>
</comment>
<evidence type="ECO:0000256" key="7">
    <source>
        <dbReference type="SAM" id="SignalP"/>
    </source>
</evidence>
<feature type="transmembrane region" description="Helical" evidence="6">
    <location>
        <begin position="870"/>
        <end position="897"/>
    </location>
</feature>
<dbReference type="CDD" id="cd02181">
    <property type="entry name" value="GH16_fungal_Lam16A_glucanase"/>
    <property type="match status" value="1"/>
</dbReference>
<feature type="transmembrane region" description="Helical" evidence="6">
    <location>
        <begin position="758"/>
        <end position="779"/>
    </location>
</feature>
<accession>A0A813DFR6</accession>
<keyword evidence="7" id="KW-0732">Signal</keyword>
<feature type="chain" id="PRO_5032685111" description="GH16 domain-containing protein" evidence="7">
    <location>
        <begin position="28"/>
        <end position="1539"/>
    </location>
</feature>
<dbReference type="OrthoDB" id="416054at2759"/>
<feature type="transmembrane region" description="Helical" evidence="6">
    <location>
        <begin position="963"/>
        <end position="984"/>
    </location>
</feature>
<dbReference type="PANTHER" id="PTHR31263">
    <property type="entry name" value="CELLULASE FAMILY PROTEIN (AFU_ORTHOLOGUE AFUA_5G14560)"/>
    <property type="match status" value="1"/>
</dbReference>
<dbReference type="InterPro" id="IPR013320">
    <property type="entry name" value="ConA-like_dom_sf"/>
</dbReference>
<dbReference type="SUPFAM" id="SSF49899">
    <property type="entry name" value="Concanavalin A-like lectins/glucanases"/>
    <property type="match status" value="1"/>
</dbReference>
<keyword evidence="2" id="KW-0378">Hydrolase</keyword>
<feature type="transmembrane region" description="Helical" evidence="6">
    <location>
        <begin position="791"/>
        <end position="809"/>
    </location>
</feature>
<dbReference type="InterPro" id="IPR000757">
    <property type="entry name" value="Beta-glucanase-like"/>
</dbReference>
<dbReference type="Pfam" id="PF00150">
    <property type="entry name" value="Cellulase"/>
    <property type="match status" value="1"/>
</dbReference>
<comment type="similarity">
    <text evidence="1">Belongs to the glycosyl hydrolase 5 (cellulase A) family.</text>
</comment>
<feature type="signal peptide" evidence="7">
    <location>
        <begin position="1"/>
        <end position="27"/>
    </location>
</feature>
<feature type="transmembrane region" description="Helical" evidence="6">
    <location>
        <begin position="1005"/>
        <end position="1030"/>
    </location>
</feature>
<gene>
    <name evidence="9" type="ORF">PGLA1383_LOCUS3342</name>
</gene>
<evidence type="ECO:0000256" key="1">
    <source>
        <dbReference type="ARBA" id="ARBA00005641"/>
    </source>
</evidence>
<evidence type="ECO:0000256" key="4">
    <source>
        <dbReference type="SAM" id="Coils"/>
    </source>
</evidence>
<organism evidence="9 10">
    <name type="scientific">Polarella glacialis</name>
    <name type="common">Dinoflagellate</name>
    <dbReference type="NCBI Taxonomy" id="89957"/>
    <lineage>
        <taxon>Eukaryota</taxon>
        <taxon>Sar</taxon>
        <taxon>Alveolata</taxon>
        <taxon>Dinophyceae</taxon>
        <taxon>Suessiales</taxon>
        <taxon>Suessiaceae</taxon>
        <taxon>Polarella</taxon>
    </lineage>
</organism>
<evidence type="ECO:0000256" key="2">
    <source>
        <dbReference type="ARBA" id="ARBA00022801"/>
    </source>
</evidence>
<sequence>MSMGQPLQALGVLARFLVVFCAVRSWAFPPSCSELGECDVQELSLLQRGSKQLGSSDNESELQQQQQQQELHCCDSETALLLVCDAAPQDYITGVPFAALGVAPEPGTELYQCGTKHFPGNCSARLEEEVQKECVGKRSCTIDPAKFKNPCPNLGTLQFRLRWSCHCNHLNCKTEAVPLPPVPLSAQGNIVVDASGSRFRFHGVNWAGAHITNAPGGLDRAPVGSIARLIRTLGFNLVRLTWSVESVLQNPIVEDRVVAANPQLLGLRALDVLDAVVMALQQEGILIDLDNHMSDSDWCCDRQDCDGFWFNMRFTEDDWVEAWRTLANRYAAVPAFVVVGLKNEPRSTCGGRSWGGEGGFCNATLLDPAVLDSMGCVEMQWARGPEQLQWRRAAERAGRAVLNEKESLLVSISGLDFNQDLTEFASSPVDLPRKNVIYEAHEYSWSTYSRWAGKDLSGSIEGHLLPLALDPAKSLCMSLGGQCSGVTCERGAVDCFVRSGKTLLDGNASETTHFKELQGADAFPRYADKLTHWWGYLLQENVAPVFLSEFGFSHGFDNSSSENSWVQSVSSYIQEGGPMADLGGIDWAYWALGGVQDGGTGRTAGGTESFGVLNRCWTGVASEEHYAVLRRLMSSPGEVAEVVIGASGYNIVSPQERQAETPQRATLQNSGVLALIVSVIVAAVDFAQGIRKGCNAKGSVPSSRLSNALPLGSAEGRRDGQKVFSSIFWVIAFLPSVTTPLVAKAAASGDTEEARARICEAAFLASIMGVVGALLLGTWSNLVLAPDVDASTEFFTATVIMPMFGYWTLAQIRALSFVPALFSTVGFAAFRGVMDTVLTLAHRTDASNRLPVMSRINLGMDPVLMFRARFSFGMGISGAAAATVLAEVTAGAAYVVLLFRRKLMTASSLLRVPKFSRLVPLLQGGAAVQLRSVALNAAFIFATRRAQEMDTSGVSAAAYSISILFWQLGGVALFALQSSASILIPSERVRKGGGPEAERAVADRLLVLGLGMGILVGCLQFAALPVLSAFSTLPEVAHRQGFRNMMRISGKLLSLLGVLVGASAKGVSYVHQENYLENGVEFNPAGAPSVYNFFSKWEFFHGGDPTKGFVDYVTAEAAMSDRLINITEKGVWMGVDTVNQVPWGSRGRKSVRLESNRRYNSGLFVISMDHMPTGCGTWPAFWMFGQDPQHPWPTWGEYDIVEWIHEEKSVSTTLHTNAACGQEHLVPGVQMQASWNRGSQNNPADNCDVNAGDQYKNQGCSQKGPENSVGSSFNANGGGTFAADWDPVAEHIRTWFWPAGQEPADVKQKNPQPDSWGKPFSYFSLSPEKCHPGHFKDMRIIFDTTFCGDFAGDPGLFKQHCPAQAQKYRNCDDFVRSEPQAFKEAYWSVTALDVYQRSEAQITIPAALFSASSFGLVSSSVSRDDHSNHNKNLLEQRVKELEAILEQKDQELEELWETLRAAGVKKSEAGVQSQSTSDSMGGGKLKKRSRLPPGLGQGMLAAGEAAAPPQPGAGQPGEGQPAARRRRRTPNQDVRSSIV</sequence>
<evidence type="ECO:0000259" key="8">
    <source>
        <dbReference type="PROSITE" id="PS51762"/>
    </source>
</evidence>
<feature type="coiled-coil region" evidence="4">
    <location>
        <begin position="1431"/>
        <end position="1458"/>
    </location>
</feature>
<dbReference type="Proteomes" id="UP000654075">
    <property type="component" value="Unassembled WGS sequence"/>
</dbReference>
<dbReference type="PANTHER" id="PTHR31263:SF0">
    <property type="entry name" value="CELLULASE FAMILY PROTEIN (AFU_ORTHOLOGUE AFUA_5G14560)"/>
    <property type="match status" value="1"/>
</dbReference>
<dbReference type="GO" id="GO:0000272">
    <property type="term" value="P:polysaccharide catabolic process"/>
    <property type="evidence" value="ECO:0007669"/>
    <property type="project" value="InterPro"/>
</dbReference>
<feature type="domain" description="GH16" evidence="8">
    <location>
        <begin position="1062"/>
        <end position="1359"/>
    </location>
</feature>
<evidence type="ECO:0000313" key="9">
    <source>
        <dbReference type="EMBL" id="CAE8584408.1"/>
    </source>
</evidence>
<feature type="region of interest" description="Disordered" evidence="5">
    <location>
        <begin position="1466"/>
        <end position="1539"/>
    </location>
</feature>
<keyword evidence="4" id="KW-0175">Coiled coil</keyword>
<dbReference type="EMBL" id="CAJNNV010001156">
    <property type="protein sequence ID" value="CAE8584408.1"/>
    <property type="molecule type" value="Genomic_DNA"/>
</dbReference>
<dbReference type="InterPro" id="IPR001547">
    <property type="entry name" value="Glyco_hydro_5"/>
</dbReference>
<evidence type="ECO:0000256" key="5">
    <source>
        <dbReference type="SAM" id="MobiDB-lite"/>
    </source>
</evidence>
<keyword evidence="3" id="KW-0326">Glycosidase</keyword>
<keyword evidence="6" id="KW-0472">Membrane</keyword>
<feature type="compositionally biased region" description="Low complexity" evidence="5">
    <location>
        <begin position="1498"/>
        <end position="1507"/>
    </location>
</feature>
<protein>
    <recommendedName>
        <fullName evidence="8">GH16 domain-containing protein</fullName>
    </recommendedName>
</protein>
<keyword evidence="10" id="KW-1185">Reference proteome</keyword>
<dbReference type="Gene3D" id="2.60.120.200">
    <property type="match status" value="1"/>
</dbReference>
<evidence type="ECO:0000256" key="3">
    <source>
        <dbReference type="ARBA" id="ARBA00023295"/>
    </source>
</evidence>
<name>A0A813DFR6_POLGL</name>
<keyword evidence="6" id="KW-1133">Transmembrane helix</keyword>
<feature type="transmembrane region" description="Helical" evidence="6">
    <location>
        <begin position="727"/>
        <end position="746"/>
    </location>
</feature>